<evidence type="ECO:0000313" key="3">
    <source>
        <dbReference type="Proteomes" id="UP000478052"/>
    </source>
</evidence>
<evidence type="ECO:0000259" key="1">
    <source>
        <dbReference type="PROSITE" id="PS50878"/>
    </source>
</evidence>
<dbReference type="PANTHER" id="PTHR47027">
    <property type="entry name" value="REVERSE TRANSCRIPTASE DOMAIN-CONTAINING PROTEIN"/>
    <property type="match status" value="1"/>
</dbReference>
<organism evidence="2 3">
    <name type="scientific">Aphis craccivora</name>
    <name type="common">Cowpea aphid</name>
    <dbReference type="NCBI Taxonomy" id="307492"/>
    <lineage>
        <taxon>Eukaryota</taxon>
        <taxon>Metazoa</taxon>
        <taxon>Ecdysozoa</taxon>
        <taxon>Arthropoda</taxon>
        <taxon>Hexapoda</taxon>
        <taxon>Insecta</taxon>
        <taxon>Pterygota</taxon>
        <taxon>Neoptera</taxon>
        <taxon>Paraneoptera</taxon>
        <taxon>Hemiptera</taxon>
        <taxon>Sternorrhyncha</taxon>
        <taxon>Aphidomorpha</taxon>
        <taxon>Aphidoidea</taxon>
        <taxon>Aphididae</taxon>
        <taxon>Aphidini</taxon>
        <taxon>Aphis</taxon>
        <taxon>Aphis</taxon>
    </lineage>
</organism>
<reference evidence="2 3" key="1">
    <citation type="submission" date="2019-08" db="EMBL/GenBank/DDBJ databases">
        <title>Whole genome of Aphis craccivora.</title>
        <authorList>
            <person name="Voronova N.V."/>
            <person name="Shulinski R.S."/>
            <person name="Bandarenka Y.V."/>
            <person name="Zhorov D.G."/>
            <person name="Warner D."/>
        </authorList>
    </citation>
    <scope>NUCLEOTIDE SEQUENCE [LARGE SCALE GENOMIC DNA]</scope>
    <source>
        <strain evidence="2">180601</strain>
        <tissue evidence="2">Whole Body</tissue>
    </source>
</reference>
<dbReference type="SUPFAM" id="SSF56672">
    <property type="entry name" value="DNA/RNA polymerases"/>
    <property type="match status" value="1"/>
</dbReference>
<protein>
    <submittedName>
        <fullName evidence="2">Ribosome biogenesis protein TSR3 isoform X1</fullName>
    </submittedName>
</protein>
<keyword evidence="3" id="KW-1185">Reference proteome</keyword>
<dbReference type="InterPro" id="IPR000477">
    <property type="entry name" value="RT_dom"/>
</dbReference>
<dbReference type="Pfam" id="PF00078">
    <property type="entry name" value="RVT_1"/>
    <property type="match status" value="1"/>
</dbReference>
<evidence type="ECO:0000313" key="2">
    <source>
        <dbReference type="EMBL" id="KAF0771931.1"/>
    </source>
</evidence>
<dbReference type="AlphaFoldDB" id="A0A6G0ZKS0"/>
<gene>
    <name evidence="2" type="ORF">FWK35_00011425</name>
</gene>
<name>A0A6G0ZKS0_APHCR</name>
<dbReference type="InterPro" id="IPR043502">
    <property type="entry name" value="DNA/RNA_pol_sf"/>
</dbReference>
<feature type="domain" description="Reverse transcriptase" evidence="1">
    <location>
        <begin position="1"/>
        <end position="179"/>
    </location>
</feature>
<dbReference type="OrthoDB" id="6617084at2759"/>
<dbReference type="Proteomes" id="UP000478052">
    <property type="component" value="Unassembled WGS sequence"/>
</dbReference>
<dbReference type="EMBL" id="VUJU01000233">
    <property type="protein sequence ID" value="KAF0771931.1"/>
    <property type="molecule type" value="Genomic_DNA"/>
</dbReference>
<sequence length="320" mass="37573">MRNSVRYHAAIKLVNISAILDENINEYLQLKILKYVNFKKAYDSIHRESLINILKEFRFPSKIINLIGASINQIEIKVKIPTNTTSQTVRVTTGLRQGDALSPVLFNLVLEKIVRKINVLEGIELGQAAKKVGLTVSDDKTEYLVVSRSNRNYELEQHIELEGHKLKKVSQFKYLGSIITQDNELKIEVSLRIQLANKGYYGMYMTLLRPIVLYGSETWALRNAEEQRLGVFERKVLRKIYGPVFNRETNEWIKLHNYELKRQFQRPDIVKEEEPIGKRPRLRWEDCVKKDLKTLDPGIRWREAEKDRDRWQDLYLASWS</sequence>
<dbReference type="PROSITE" id="PS50878">
    <property type="entry name" value="RT_POL"/>
    <property type="match status" value="1"/>
</dbReference>
<proteinExistence type="predicted"/>
<dbReference type="PANTHER" id="PTHR47027:SF20">
    <property type="entry name" value="REVERSE TRANSCRIPTASE-LIKE PROTEIN WITH RNA-DIRECTED DNA POLYMERASE DOMAIN"/>
    <property type="match status" value="1"/>
</dbReference>
<comment type="caution">
    <text evidence="2">The sequence shown here is derived from an EMBL/GenBank/DDBJ whole genome shotgun (WGS) entry which is preliminary data.</text>
</comment>
<dbReference type="GO" id="GO:0071897">
    <property type="term" value="P:DNA biosynthetic process"/>
    <property type="evidence" value="ECO:0007669"/>
    <property type="project" value="UniProtKB-ARBA"/>
</dbReference>
<accession>A0A6G0ZKS0</accession>